<accession>A0ABV2TAL9</accession>
<protein>
    <recommendedName>
        <fullName evidence="4">Transmembrane protein</fullName>
    </recommendedName>
</protein>
<feature type="transmembrane region" description="Helical" evidence="1">
    <location>
        <begin position="44"/>
        <end position="62"/>
    </location>
</feature>
<proteinExistence type="predicted"/>
<dbReference type="EMBL" id="JBEXAC010000002">
    <property type="protein sequence ID" value="MET7000078.1"/>
    <property type="molecule type" value="Genomic_DNA"/>
</dbReference>
<organism evidence="2 3">
    <name type="scientific">Chitinophaga defluvii</name>
    <dbReference type="NCBI Taxonomy" id="3163343"/>
    <lineage>
        <taxon>Bacteria</taxon>
        <taxon>Pseudomonadati</taxon>
        <taxon>Bacteroidota</taxon>
        <taxon>Chitinophagia</taxon>
        <taxon>Chitinophagales</taxon>
        <taxon>Chitinophagaceae</taxon>
        <taxon>Chitinophaga</taxon>
    </lineage>
</organism>
<keyword evidence="3" id="KW-1185">Reference proteome</keyword>
<gene>
    <name evidence="2" type="ORF">ABR189_21995</name>
</gene>
<reference evidence="2 3" key="1">
    <citation type="submission" date="2024-06" db="EMBL/GenBank/DDBJ databases">
        <title>Chitinophaga defluvii sp. nov., isolated from municipal sewage.</title>
        <authorList>
            <person name="Zhang L."/>
        </authorList>
    </citation>
    <scope>NUCLEOTIDE SEQUENCE [LARGE SCALE GENOMIC DNA]</scope>
    <source>
        <strain evidence="2 3">H8</strain>
    </source>
</reference>
<feature type="transmembrane region" description="Helical" evidence="1">
    <location>
        <begin position="21"/>
        <end position="38"/>
    </location>
</feature>
<evidence type="ECO:0000313" key="3">
    <source>
        <dbReference type="Proteomes" id="UP001549749"/>
    </source>
</evidence>
<sequence>MDTYSIKLPLITTKRSLKIKLFMLGGLLLLGMFLMSFFWEVHYIRMIFFFGGIIFLWIGTLFKDYNTEGIIHLNLNKISVKAGENLQLYNILDLKDIKIFLAGVKGEAYPIRTIAFKQGSNNYIRFNYHEEEKVFQFLLEEPQVDLLLAVFEEWKKNGIEFAISNLTYKRFRTNEI</sequence>
<keyword evidence="1" id="KW-0812">Transmembrane</keyword>
<keyword evidence="1" id="KW-0472">Membrane</keyword>
<dbReference type="RefSeq" id="WP_354662638.1">
    <property type="nucleotide sequence ID" value="NZ_JBEXAC010000002.1"/>
</dbReference>
<evidence type="ECO:0008006" key="4">
    <source>
        <dbReference type="Google" id="ProtNLM"/>
    </source>
</evidence>
<keyword evidence="1" id="KW-1133">Transmembrane helix</keyword>
<name>A0ABV2TAL9_9BACT</name>
<evidence type="ECO:0000313" key="2">
    <source>
        <dbReference type="EMBL" id="MET7000078.1"/>
    </source>
</evidence>
<dbReference type="Proteomes" id="UP001549749">
    <property type="component" value="Unassembled WGS sequence"/>
</dbReference>
<comment type="caution">
    <text evidence="2">The sequence shown here is derived from an EMBL/GenBank/DDBJ whole genome shotgun (WGS) entry which is preliminary data.</text>
</comment>
<evidence type="ECO:0000256" key="1">
    <source>
        <dbReference type="SAM" id="Phobius"/>
    </source>
</evidence>